<reference evidence="1 2" key="1">
    <citation type="submission" date="2020-01" db="EMBL/GenBank/DDBJ databases">
        <authorList>
            <person name="Palmer J.M."/>
        </authorList>
    </citation>
    <scope>NUCLEOTIDE SEQUENCE [LARGE SCALE GENOMIC DNA]</scope>
    <source>
        <strain evidence="1 2">TWF970</strain>
    </source>
</reference>
<sequence length="277" mass="30847">MIAAAEKYARAVAGILASKLPAELVSEILDYAECFGHQIIGINEKPDRVSTGWGLKYEEMDKEGGGYSDVKVYLIAQIPDFMALHKDTAGRGGLGGGRPGRVRKIVFRLRCRDQGWSSHPEIEMTYQWGRSRIDVEIWRKRETGAGGGDDGGEGADGMYKVGESLVQRNKVALADVLEYEVSWKWDQDKPEDDADDVDLVGRHENNGQFVRELRGGDEIRIFMKAFFSGWECRIESSVSLGGIRISLARSTEFRAAKYRPGGGRKWVHADSDSSFYG</sequence>
<proteinExistence type="predicted"/>
<evidence type="ECO:0000313" key="1">
    <source>
        <dbReference type="EMBL" id="KAF3290995.1"/>
    </source>
</evidence>
<comment type="caution">
    <text evidence="1">The sequence shown here is derived from an EMBL/GenBank/DDBJ whole genome shotgun (WGS) entry which is preliminary data.</text>
</comment>
<gene>
    <name evidence="1" type="ORF">TWF970_000248</name>
</gene>
<dbReference type="EMBL" id="JAABOJ010000001">
    <property type="protein sequence ID" value="KAF3290995.1"/>
    <property type="molecule type" value="Genomic_DNA"/>
</dbReference>
<evidence type="ECO:0000313" key="2">
    <source>
        <dbReference type="Proteomes" id="UP000474640"/>
    </source>
</evidence>
<protein>
    <submittedName>
        <fullName evidence="1">Uncharacterized protein</fullName>
    </submittedName>
</protein>
<dbReference type="OrthoDB" id="66095at2759"/>
<accession>A0A7C8VPT0</accession>
<dbReference type="Proteomes" id="UP000474640">
    <property type="component" value="Unassembled WGS sequence"/>
</dbReference>
<name>A0A7C8VPT0_ORBOL</name>
<dbReference type="AlphaFoldDB" id="A0A7C8VPT0"/>
<organism evidence="1 2">
    <name type="scientific">Orbilia oligospora</name>
    <name type="common">Nematode-trapping fungus</name>
    <name type="synonym">Arthrobotrys oligospora</name>
    <dbReference type="NCBI Taxonomy" id="2813651"/>
    <lineage>
        <taxon>Eukaryota</taxon>
        <taxon>Fungi</taxon>
        <taxon>Dikarya</taxon>
        <taxon>Ascomycota</taxon>
        <taxon>Pezizomycotina</taxon>
        <taxon>Orbiliomycetes</taxon>
        <taxon>Orbiliales</taxon>
        <taxon>Orbiliaceae</taxon>
        <taxon>Orbilia</taxon>
    </lineage>
</organism>